<name>B4JAB2_DROGR</name>
<dbReference type="EMBL" id="CH916368">
    <property type="protein sequence ID" value="EDW03783.1"/>
    <property type="molecule type" value="Genomic_DNA"/>
</dbReference>
<reference evidence="1 2" key="1">
    <citation type="journal article" date="2007" name="Nature">
        <title>Evolution of genes and genomes on the Drosophila phylogeny.</title>
        <authorList>
            <consortium name="Drosophila 12 Genomes Consortium"/>
            <person name="Clark A.G."/>
            <person name="Eisen M.B."/>
            <person name="Smith D.R."/>
            <person name="Bergman C.M."/>
            <person name="Oliver B."/>
            <person name="Markow T.A."/>
            <person name="Kaufman T.C."/>
            <person name="Kellis M."/>
            <person name="Gelbart W."/>
            <person name="Iyer V.N."/>
            <person name="Pollard D.A."/>
            <person name="Sackton T.B."/>
            <person name="Larracuente A.M."/>
            <person name="Singh N.D."/>
            <person name="Abad J.P."/>
            <person name="Abt D.N."/>
            <person name="Adryan B."/>
            <person name="Aguade M."/>
            <person name="Akashi H."/>
            <person name="Anderson W.W."/>
            <person name="Aquadro C.F."/>
            <person name="Ardell D.H."/>
            <person name="Arguello R."/>
            <person name="Artieri C.G."/>
            <person name="Barbash D.A."/>
            <person name="Barker D."/>
            <person name="Barsanti P."/>
            <person name="Batterham P."/>
            <person name="Batzoglou S."/>
            <person name="Begun D."/>
            <person name="Bhutkar A."/>
            <person name="Blanco E."/>
            <person name="Bosak S.A."/>
            <person name="Bradley R.K."/>
            <person name="Brand A.D."/>
            <person name="Brent M.R."/>
            <person name="Brooks A.N."/>
            <person name="Brown R.H."/>
            <person name="Butlin R.K."/>
            <person name="Caggese C."/>
            <person name="Calvi B.R."/>
            <person name="Bernardo de Carvalho A."/>
            <person name="Caspi A."/>
            <person name="Castrezana S."/>
            <person name="Celniker S.E."/>
            <person name="Chang J.L."/>
            <person name="Chapple C."/>
            <person name="Chatterji S."/>
            <person name="Chinwalla A."/>
            <person name="Civetta A."/>
            <person name="Clifton S.W."/>
            <person name="Comeron J.M."/>
            <person name="Costello J.C."/>
            <person name="Coyne J.A."/>
            <person name="Daub J."/>
            <person name="David R.G."/>
            <person name="Delcher A.L."/>
            <person name="Delehaunty K."/>
            <person name="Do C.B."/>
            <person name="Ebling H."/>
            <person name="Edwards K."/>
            <person name="Eickbush T."/>
            <person name="Evans J.D."/>
            <person name="Filipski A."/>
            <person name="Findeiss S."/>
            <person name="Freyhult E."/>
            <person name="Fulton L."/>
            <person name="Fulton R."/>
            <person name="Garcia A.C."/>
            <person name="Gardiner A."/>
            <person name="Garfield D.A."/>
            <person name="Garvin B.E."/>
            <person name="Gibson G."/>
            <person name="Gilbert D."/>
            <person name="Gnerre S."/>
            <person name="Godfrey J."/>
            <person name="Good R."/>
            <person name="Gotea V."/>
            <person name="Gravely B."/>
            <person name="Greenberg A.J."/>
            <person name="Griffiths-Jones S."/>
            <person name="Gross S."/>
            <person name="Guigo R."/>
            <person name="Gustafson E.A."/>
            <person name="Haerty W."/>
            <person name="Hahn M.W."/>
            <person name="Halligan D.L."/>
            <person name="Halpern A.L."/>
            <person name="Halter G.M."/>
            <person name="Han M.V."/>
            <person name="Heger A."/>
            <person name="Hillier L."/>
            <person name="Hinrichs A.S."/>
            <person name="Holmes I."/>
            <person name="Hoskins R.A."/>
            <person name="Hubisz M.J."/>
            <person name="Hultmark D."/>
            <person name="Huntley M.A."/>
            <person name="Jaffe D.B."/>
            <person name="Jagadeeshan S."/>
            <person name="Jeck W.R."/>
            <person name="Johnson J."/>
            <person name="Jones C.D."/>
            <person name="Jordan W.C."/>
            <person name="Karpen G.H."/>
            <person name="Kataoka E."/>
            <person name="Keightley P.D."/>
            <person name="Kheradpour P."/>
            <person name="Kirkness E.F."/>
            <person name="Koerich L.B."/>
            <person name="Kristiansen K."/>
            <person name="Kudrna D."/>
            <person name="Kulathinal R.J."/>
            <person name="Kumar S."/>
            <person name="Kwok R."/>
            <person name="Lander E."/>
            <person name="Langley C.H."/>
            <person name="Lapoint R."/>
            <person name="Lazzaro B.P."/>
            <person name="Lee S.J."/>
            <person name="Levesque L."/>
            <person name="Li R."/>
            <person name="Lin C.F."/>
            <person name="Lin M.F."/>
            <person name="Lindblad-Toh K."/>
            <person name="Llopart A."/>
            <person name="Long M."/>
            <person name="Low L."/>
            <person name="Lozovsky E."/>
            <person name="Lu J."/>
            <person name="Luo M."/>
            <person name="Machado C.A."/>
            <person name="Makalowski W."/>
            <person name="Marzo M."/>
            <person name="Matsuda M."/>
            <person name="Matzkin L."/>
            <person name="McAllister B."/>
            <person name="McBride C.S."/>
            <person name="McKernan B."/>
            <person name="McKernan K."/>
            <person name="Mendez-Lago M."/>
            <person name="Minx P."/>
            <person name="Mollenhauer M.U."/>
            <person name="Montooth K."/>
            <person name="Mount S.M."/>
            <person name="Mu X."/>
            <person name="Myers E."/>
            <person name="Negre B."/>
            <person name="Newfeld S."/>
            <person name="Nielsen R."/>
            <person name="Noor M.A."/>
            <person name="O'Grady P."/>
            <person name="Pachter L."/>
            <person name="Papaceit M."/>
            <person name="Parisi M.J."/>
            <person name="Parisi M."/>
            <person name="Parts L."/>
            <person name="Pedersen J.S."/>
            <person name="Pesole G."/>
            <person name="Phillippy A.M."/>
            <person name="Ponting C.P."/>
            <person name="Pop M."/>
            <person name="Porcelli D."/>
            <person name="Powell J.R."/>
            <person name="Prohaska S."/>
            <person name="Pruitt K."/>
            <person name="Puig M."/>
            <person name="Quesneville H."/>
            <person name="Ram K.R."/>
            <person name="Rand D."/>
            <person name="Rasmussen M.D."/>
            <person name="Reed L.K."/>
            <person name="Reenan R."/>
            <person name="Reily A."/>
            <person name="Remington K.A."/>
            <person name="Rieger T.T."/>
            <person name="Ritchie M.G."/>
            <person name="Robin C."/>
            <person name="Rogers Y.H."/>
            <person name="Rohde C."/>
            <person name="Rozas J."/>
            <person name="Rubenfield M.J."/>
            <person name="Ruiz A."/>
            <person name="Russo S."/>
            <person name="Salzberg S.L."/>
            <person name="Sanchez-Gracia A."/>
            <person name="Saranga D.J."/>
            <person name="Sato H."/>
            <person name="Schaeffer S.W."/>
            <person name="Schatz M.C."/>
            <person name="Schlenke T."/>
            <person name="Schwartz R."/>
            <person name="Segarra C."/>
            <person name="Singh R.S."/>
            <person name="Sirot L."/>
            <person name="Sirota M."/>
            <person name="Sisneros N.B."/>
            <person name="Smith C.D."/>
            <person name="Smith T.F."/>
            <person name="Spieth J."/>
            <person name="Stage D.E."/>
            <person name="Stark A."/>
            <person name="Stephan W."/>
            <person name="Strausberg R.L."/>
            <person name="Strempel S."/>
            <person name="Sturgill D."/>
            <person name="Sutton G."/>
            <person name="Sutton G.G."/>
            <person name="Tao W."/>
            <person name="Teichmann S."/>
            <person name="Tobari Y.N."/>
            <person name="Tomimura Y."/>
            <person name="Tsolas J.M."/>
            <person name="Valente V.L."/>
            <person name="Venter E."/>
            <person name="Venter J.C."/>
            <person name="Vicario S."/>
            <person name="Vieira F.G."/>
            <person name="Vilella A.J."/>
            <person name="Villasante A."/>
            <person name="Walenz B."/>
            <person name="Wang J."/>
            <person name="Wasserman M."/>
            <person name="Watts T."/>
            <person name="Wilson D."/>
            <person name="Wilson R.K."/>
            <person name="Wing R.A."/>
            <person name="Wolfner M.F."/>
            <person name="Wong A."/>
            <person name="Wong G.K."/>
            <person name="Wu C.I."/>
            <person name="Wu G."/>
            <person name="Yamamoto D."/>
            <person name="Yang H.P."/>
            <person name="Yang S.P."/>
            <person name="Yorke J.A."/>
            <person name="Yoshida K."/>
            <person name="Zdobnov E."/>
            <person name="Zhang P."/>
            <person name="Zhang Y."/>
            <person name="Zimin A.V."/>
            <person name="Baldwin J."/>
            <person name="Abdouelleil A."/>
            <person name="Abdulkadir J."/>
            <person name="Abebe A."/>
            <person name="Abera B."/>
            <person name="Abreu J."/>
            <person name="Acer S.C."/>
            <person name="Aftuck L."/>
            <person name="Alexander A."/>
            <person name="An P."/>
            <person name="Anderson E."/>
            <person name="Anderson S."/>
            <person name="Arachi H."/>
            <person name="Azer M."/>
            <person name="Bachantsang P."/>
            <person name="Barry A."/>
            <person name="Bayul T."/>
            <person name="Berlin A."/>
            <person name="Bessette D."/>
            <person name="Bloom T."/>
            <person name="Blye J."/>
            <person name="Boguslavskiy L."/>
            <person name="Bonnet C."/>
            <person name="Boukhgalter B."/>
            <person name="Bourzgui I."/>
            <person name="Brown A."/>
            <person name="Cahill P."/>
            <person name="Channer S."/>
            <person name="Cheshatsang Y."/>
            <person name="Chuda L."/>
            <person name="Citroen M."/>
            <person name="Collymore A."/>
            <person name="Cooke P."/>
            <person name="Costello M."/>
            <person name="D'Aco K."/>
            <person name="Daza R."/>
            <person name="De Haan G."/>
            <person name="DeGray S."/>
            <person name="DeMaso C."/>
            <person name="Dhargay N."/>
            <person name="Dooley K."/>
            <person name="Dooley E."/>
            <person name="Doricent M."/>
            <person name="Dorje P."/>
            <person name="Dorjee K."/>
            <person name="Dupes A."/>
            <person name="Elong R."/>
            <person name="Falk J."/>
            <person name="Farina A."/>
            <person name="Faro S."/>
            <person name="Ferguson D."/>
            <person name="Fisher S."/>
            <person name="Foley C.D."/>
            <person name="Franke A."/>
            <person name="Friedrich D."/>
            <person name="Gadbois L."/>
            <person name="Gearin G."/>
            <person name="Gearin C.R."/>
            <person name="Giannoukos G."/>
            <person name="Goode T."/>
            <person name="Graham J."/>
            <person name="Grandbois E."/>
            <person name="Grewal S."/>
            <person name="Gyaltsen K."/>
            <person name="Hafez N."/>
            <person name="Hagos B."/>
            <person name="Hall J."/>
            <person name="Henson C."/>
            <person name="Hollinger A."/>
            <person name="Honan T."/>
            <person name="Huard M.D."/>
            <person name="Hughes L."/>
            <person name="Hurhula B."/>
            <person name="Husby M.E."/>
            <person name="Kamat A."/>
            <person name="Kanga B."/>
            <person name="Kashin S."/>
            <person name="Khazanovich D."/>
            <person name="Kisner P."/>
            <person name="Lance K."/>
            <person name="Lara M."/>
            <person name="Lee W."/>
            <person name="Lennon N."/>
            <person name="Letendre F."/>
            <person name="LeVine R."/>
            <person name="Lipovsky A."/>
            <person name="Liu X."/>
            <person name="Liu J."/>
            <person name="Liu S."/>
            <person name="Lokyitsang T."/>
            <person name="Lokyitsang Y."/>
            <person name="Lubonja R."/>
            <person name="Lui A."/>
            <person name="MacDonald P."/>
            <person name="Magnisalis V."/>
            <person name="Maru K."/>
            <person name="Matthews C."/>
            <person name="McCusker W."/>
            <person name="McDonough S."/>
            <person name="Mehta T."/>
            <person name="Meldrim J."/>
            <person name="Meneus L."/>
            <person name="Mihai O."/>
            <person name="Mihalev A."/>
            <person name="Mihova T."/>
            <person name="Mittelman R."/>
            <person name="Mlenga V."/>
            <person name="Montmayeur A."/>
            <person name="Mulrain L."/>
            <person name="Navidi A."/>
            <person name="Naylor J."/>
            <person name="Negash T."/>
            <person name="Nguyen T."/>
            <person name="Nguyen N."/>
            <person name="Nicol R."/>
            <person name="Norbu C."/>
            <person name="Norbu N."/>
            <person name="Novod N."/>
            <person name="O'Neill B."/>
            <person name="Osman S."/>
            <person name="Markiewicz E."/>
            <person name="Oyono O.L."/>
            <person name="Patti C."/>
            <person name="Phunkhang P."/>
            <person name="Pierre F."/>
            <person name="Priest M."/>
            <person name="Raghuraman S."/>
            <person name="Rege F."/>
            <person name="Reyes R."/>
            <person name="Rise C."/>
            <person name="Rogov P."/>
            <person name="Ross K."/>
            <person name="Ryan E."/>
            <person name="Settipalli S."/>
            <person name="Shea T."/>
            <person name="Sherpa N."/>
            <person name="Shi L."/>
            <person name="Shih D."/>
            <person name="Sparrow T."/>
            <person name="Spaulding J."/>
            <person name="Stalker J."/>
            <person name="Stange-Thomann N."/>
            <person name="Stavropoulos S."/>
            <person name="Stone C."/>
            <person name="Strader C."/>
            <person name="Tesfaye S."/>
            <person name="Thomson T."/>
            <person name="Thoulutsang Y."/>
            <person name="Thoulutsang D."/>
            <person name="Topham K."/>
            <person name="Topping I."/>
            <person name="Tsamla T."/>
            <person name="Vassiliev H."/>
            <person name="Vo A."/>
            <person name="Wangchuk T."/>
            <person name="Wangdi T."/>
            <person name="Weiand M."/>
            <person name="Wilkinson J."/>
            <person name="Wilson A."/>
            <person name="Yadav S."/>
            <person name="Young G."/>
            <person name="Yu Q."/>
            <person name="Zembek L."/>
            <person name="Zhong D."/>
            <person name="Zimmer A."/>
            <person name="Zwirko Z."/>
            <person name="Jaffe D.B."/>
            <person name="Alvarez P."/>
            <person name="Brockman W."/>
            <person name="Butler J."/>
            <person name="Chin C."/>
            <person name="Gnerre S."/>
            <person name="Grabherr M."/>
            <person name="Kleber M."/>
            <person name="Mauceli E."/>
            <person name="MacCallum I."/>
        </authorList>
    </citation>
    <scope>NUCLEOTIDE SEQUENCE [LARGE SCALE GENOMIC DNA]</scope>
    <source>
        <strain evidence="2">Tucson 15287-2541.00</strain>
    </source>
</reference>
<dbReference type="STRING" id="7222.B4JAB2"/>
<accession>B4JAB2</accession>
<protein>
    <submittedName>
        <fullName evidence="1">GH11427</fullName>
    </submittedName>
</protein>
<evidence type="ECO:0000313" key="2">
    <source>
        <dbReference type="Proteomes" id="UP000001070"/>
    </source>
</evidence>
<keyword evidence="2" id="KW-1185">Reference proteome</keyword>
<organism evidence="2">
    <name type="scientific">Drosophila grimshawi</name>
    <name type="common">Hawaiian fruit fly</name>
    <name type="synonym">Idiomyia grimshawi</name>
    <dbReference type="NCBI Taxonomy" id="7222"/>
    <lineage>
        <taxon>Eukaryota</taxon>
        <taxon>Metazoa</taxon>
        <taxon>Ecdysozoa</taxon>
        <taxon>Arthropoda</taxon>
        <taxon>Hexapoda</taxon>
        <taxon>Insecta</taxon>
        <taxon>Pterygota</taxon>
        <taxon>Neoptera</taxon>
        <taxon>Endopterygota</taxon>
        <taxon>Diptera</taxon>
        <taxon>Brachycera</taxon>
        <taxon>Muscomorpha</taxon>
        <taxon>Ephydroidea</taxon>
        <taxon>Drosophilidae</taxon>
        <taxon>Drosophila</taxon>
        <taxon>Hawaiian Drosophila</taxon>
    </lineage>
</organism>
<dbReference type="Proteomes" id="UP000001070">
    <property type="component" value="Unassembled WGS sequence"/>
</dbReference>
<dbReference type="AlphaFoldDB" id="B4JAB2"/>
<proteinExistence type="predicted"/>
<sequence length="94" mass="10423">MQNGIDSDDGNVGCLERTLQGLIPNEECLSYLKSLTCAKRPIKKKKKRRPKTVFDRFADPPFVIEPKTFIMDGCNGSCCHSSCHSCGCCASCWC</sequence>
<dbReference type="PhylomeDB" id="B4JAB2"/>
<gene>
    <name evidence="1" type="primary">Dgri\GH11427</name>
    <name evidence="1" type="ORF">Dgri_GH11427</name>
</gene>
<evidence type="ECO:0000313" key="1">
    <source>
        <dbReference type="EMBL" id="EDW03783.1"/>
    </source>
</evidence>
<dbReference type="HOGENOM" id="CLU_2388508_0_0_1"/>
<dbReference type="InParanoid" id="B4JAB2"/>